<proteinExistence type="predicted"/>
<accession>A0A1S6IVW2</accession>
<evidence type="ECO:0000256" key="7">
    <source>
        <dbReference type="ARBA" id="ARBA00023012"/>
    </source>
</evidence>
<evidence type="ECO:0000313" key="9">
    <source>
        <dbReference type="EMBL" id="AQS58912.1"/>
    </source>
</evidence>
<dbReference type="InterPro" id="IPR036890">
    <property type="entry name" value="HATPase_C_sf"/>
</dbReference>
<evidence type="ECO:0000256" key="3">
    <source>
        <dbReference type="ARBA" id="ARBA00022679"/>
    </source>
</evidence>
<feature type="domain" description="Histidine kinase" evidence="8">
    <location>
        <begin position="1"/>
        <end position="133"/>
    </location>
</feature>
<dbReference type="GO" id="GO:0000160">
    <property type="term" value="P:phosphorelay signal transduction system"/>
    <property type="evidence" value="ECO:0007669"/>
    <property type="project" value="UniProtKB-KW"/>
</dbReference>
<name>A0A1S6IVW2_9FIRM</name>
<keyword evidence="7" id="KW-0902">Two-component regulatory system</keyword>
<protein>
    <recommendedName>
        <fullName evidence="2">histidine kinase</fullName>
        <ecNumber evidence="2">2.7.13.3</ecNumber>
    </recommendedName>
</protein>
<sequence>MYPLIQADALNSNINLSLKVNTVPDIFLNKREIRQLILNLVKNGMEAMPKGGTVLIKTFTTEEQVVLAICDEGPGIDNAILDKLGTPFFTTKENGTGLGLATCYNIAERNNAKIDVETGPSGTTFYVKFNKLN</sequence>
<evidence type="ECO:0000256" key="5">
    <source>
        <dbReference type="ARBA" id="ARBA00022777"/>
    </source>
</evidence>
<keyword evidence="4" id="KW-0547">Nucleotide-binding</keyword>
<keyword evidence="5" id="KW-0418">Kinase</keyword>
<dbReference type="PANTHER" id="PTHR43065:SF46">
    <property type="entry name" value="C4-DICARBOXYLATE TRANSPORT SENSOR PROTEIN DCTB"/>
    <property type="match status" value="1"/>
</dbReference>
<keyword evidence="6" id="KW-0067">ATP-binding</keyword>
<keyword evidence="3" id="KW-0808">Transferase</keyword>
<comment type="catalytic activity">
    <reaction evidence="1">
        <text>ATP + protein L-histidine = ADP + protein N-phospho-L-histidine.</text>
        <dbReference type="EC" id="2.7.13.3"/>
    </reaction>
</comment>
<dbReference type="EC" id="2.7.13.3" evidence="2"/>
<dbReference type="Pfam" id="PF02518">
    <property type="entry name" value="HATPase_c"/>
    <property type="match status" value="1"/>
</dbReference>
<evidence type="ECO:0000256" key="6">
    <source>
        <dbReference type="ARBA" id="ARBA00022840"/>
    </source>
</evidence>
<evidence type="ECO:0000256" key="4">
    <source>
        <dbReference type="ARBA" id="ARBA00022741"/>
    </source>
</evidence>
<dbReference type="InterPro" id="IPR004358">
    <property type="entry name" value="Sig_transdc_His_kin-like_C"/>
</dbReference>
<evidence type="ECO:0000256" key="1">
    <source>
        <dbReference type="ARBA" id="ARBA00000085"/>
    </source>
</evidence>
<dbReference type="SUPFAM" id="SSF55874">
    <property type="entry name" value="ATPase domain of HSP90 chaperone/DNA topoisomerase II/histidine kinase"/>
    <property type="match status" value="1"/>
</dbReference>
<dbReference type="GO" id="GO:0004673">
    <property type="term" value="F:protein histidine kinase activity"/>
    <property type="evidence" value="ECO:0007669"/>
    <property type="project" value="UniProtKB-EC"/>
</dbReference>
<dbReference type="InterPro" id="IPR005467">
    <property type="entry name" value="His_kinase_dom"/>
</dbReference>
<keyword evidence="10" id="KW-1185">Reference proteome</keyword>
<dbReference type="Proteomes" id="UP000189464">
    <property type="component" value="Chromosome"/>
</dbReference>
<evidence type="ECO:0000259" key="8">
    <source>
        <dbReference type="PROSITE" id="PS50109"/>
    </source>
</evidence>
<dbReference type="PANTHER" id="PTHR43065">
    <property type="entry name" value="SENSOR HISTIDINE KINASE"/>
    <property type="match status" value="1"/>
</dbReference>
<evidence type="ECO:0000256" key="2">
    <source>
        <dbReference type="ARBA" id="ARBA00012438"/>
    </source>
</evidence>
<dbReference type="PROSITE" id="PS50109">
    <property type="entry name" value="HIS_KIN"/>
    <property type="match status" value="1"/>
</dbReference>
<evidence type="ECO:0000313" key="10">
    <source>
        <dbReference type="Proteomes" id="UP000189464"/>
    </source>
</evidence>
<dbReference type="Gene3D" id="3.30.565.10">
    <property type="entry name" value="Histidine kinase-like ATPase, C-terminal domain"/>
    <property type="match status" value="1"/>
</dbReference>
<dbReference type="OrthoDB" id="505470at2"/>
<dbReference type="PRINTS" id="PR00344">
    <property type="entry name" value="BCTRLSENSOR"/>
</dbReference>
<dbReference type="STRING" id="1833852.B0537_07330"/>
<dbReference type="SMART" id="SM00387">
    <property type="entry name" value="HATPase_c"/>
    <property type="match status" value="1"/>
</dbReference>
<dbReference type="KEGG" id="dfg:B0537_07330"/>
<dbReference type="GO" id="GO:0005524">
    <property type="term" value="F:ATP binding"/>
    <property type="evidence" value="ECO:0007669"/>
    <property type="project" value="UniProtKB-KW"/>
</dbReference>
<dbReference type="AlphaFoldDB" id="A0A1S6IVW2"/>
<reference evidence="9 10" key="1">
    <citation type="journal article" date="2016" name="Int. J. Syst. Evol. Microbiol.">
        <title>Desulfotomaculum ferrireducens sp. nov., a moderately thermophilic sulfate-reducing and dissimilatory Fe(III)-reducing bacterium isolated from compost.</title>
        <authorList>
            <person name="Yang G."/>
            <person name="Guo J."/>
            <person name="Zhuang L."/>
            <person name="Yuan Y."/>
            <person name="Zhou S."/>
        </authorList>
    </citation>
    <scope>NUCLEOTIDE SEQUENCE [LARGE SCALE GENOMIC DNA]</scope>
    <source>
        <strain evidence="9 10">GSS09</strain>
    </source>
</reference>
<organism evidence="9 10">
    <name type="scientific">Desulforamulus ferrireducens</name>
    <dbReference type="NCBI Taxonomy" id="1833852"/>
    <lineage>
        <taxon>Bacteria</taxon>
        <taxon>Bacillati</taxon>
        <taxon>Bacillota</taxon>
        <taxon>Clostridia</taxon>
        <taxon>Eubacteriales</taxon>
        <taxon>Peptococcaceae</taxon>
        <taxon>Desulforamulus</taxon>
    </lineage>
</organism>
<dbReference type="EMBL" id="CP019698">
    <property type="protein sequence ID" value="AQS58912.1"/>
    <property type="molecule type" value="Genomic_DNA"/>
</dbReference>
<dbReference type="InterPro" id="IPR003594">
    <property type="entry name" value="HATPase_dom"/>
</dbReference>
<gene>
    <name evidence="9" type="ORF">B0537_07330</name>
</gene>